<dbReference type="AlphaFoldDB" id="A0A7V8SWQ6"/>
<feature type="non-terminal residue" evidence="3">
    <location>
        <position position="346"/>
    </location>
</feature>
<keyword evidence="1" id="KW-0472">Membrane</keyword>
<dbReference type="InterPro" id="IPR025857">
    <property type="entry name" value="MacB_PCD"/>
</dbReference>
<feature type="domain" description="MacB-like periplasmic core" evidence="2">
    <location>
        <begin position="93"/>
        <end position="306"/>
    </location>
</feature>
<evidence type="ECO:0000313" key="3">
    <source>
        <dbReference type="EMBL" id="MBA0085183.1"/>
    </source>
</evidence>
<dbReference type="Proteomes" id="UP000567293">
    <property type="component" value="Unassembled WGS sequence"/>
</dbReference>
<protein>
    <submittedName>
        <fullName evidence="3">ABC transporter permease</fullName>
    </submittedName>
</protein>
<dbReference type="Pfam" id="PF12704">
    <property type="entry name" value="MacB_PCD"/>
    <property type="match status" value="1"/>
</dbReference>
<name>A0A7V8SWQ6_9BACT</name>
<organism evidence="3 4">
    <name type="scientific">Candidatus Acidiferrum panamense</name>
    <dbReference type="NCBI Taxonomy" id="2741543"/>
    <lineage>
        <taxon>Bacteria</taxon>
        <taxon>Pseudomonadati</taxon>
        <taxon>Acidobacteriota</taxon>
        <taxon>Terriglobia</taxon>
        <taxon>Candidatus Acidiferrales</taxon>
        <taxon>Candidatus Acidiferrum</taxon>
    </lineage>
</organism>
<evidence type="ECO:0000256" key="1">
    <source>
        <dbReference type="SAM" id="Phobius"/>
    </source>
</evidence>
<keyword evidence="1" id="KW-0812">Transmembrane</keyword>
<keyword evidence="4" id="KW-1185">Reference proteome</keyword>
<sequence length="346" mass="38734">MSWYQRLRNVMRPSRLQRDLERELAFHLTERMDEFEESGLTQAQAARVARRQFGNFSTQLERTRDMNINVWLEAIVRNLRYGVRALTNTPAFTVTVVLTLALGIGANSAVFSAIYAVLLRPLPFPDAGELVTLAQSQPTIPDPFVAPVRLEEWQRFNSTLQAITGYYSEDASETSGELPEKLKRAWVAPRFLRVLRVAPALGRNFTTQEERFGGPSAVLISYRLWQRRFGGSPAAVGRTLRVSPFSYSVVGVMPASFHFPDSDVDLWSPSPPDAPYAQSREATWFTAIGRLKPGTSLAEARTNLAAVQFNLGRQFPKTDANKSVSIVPLKEATVGGIRRSLWLLFG</sequence>
<keyword evidence="1" id="KW-1133">Transmembrane helix</keyword>
<evidence type="ECO:0000259" key="2">
    <source>
        <dbReference type="Pfam" id="PF12704"/>
    </source>
</evidence>
<dbReference type="EMBL" id="JACDQQ010000901">
    <property type="protein sequence ID" value="MBA0085183.1"/>
    <property type="molecule type" value="Genomic_DNA"/>
</dbReference>
<accession>A0A7V8SWQ6</accession>
<evidence type="ECO:0000313" key="4">
    <source>
        <dbReference type="Proteomes" id="UP000567293"/>
    </source>
</evidence>
<reference evidence="3" key="1">
    <citation type="submission" date="2020-06" db="EMBL/GenBank/DDBJ databases">
        <title>Legume-microbial interactions unlock mineral nutrients during tropical forest succession.</title>
        <authorList>
            <person name="Epihov D.Z."/>
        </authorList>
    </citation>
    <scope>NUCLEOTIDE SEQUENCE [LARGE SCALE GENOMIC DNA]</scope>
    <source>
        <strain evidence="3">Pan2503</strain>
    </source>
</reference>
<dbReference type="NCBIfam" id="NF038403">
    <property type="entry name" value="perm_prefix_1"/>
    <property type="match status" value="1"/>
</dbReference>
<feature type="transmembrane region" description="Helical" evidence="1">
    <location>
        <begin position="91"/>
        <end position="118"/>
    </location>
</feature>
<comment type="caution">
    <text evidence="3">The sequence shown here is derived from an EMBL/GenBank/DDBJ whole genome shotgun (WGS) entry which is preliminary data.</text>
</comment>
<gene>
    <name evidence="3" type="ORF">HRJ53_09315</name>
</gene>
<proteinExistence type="predicted"/>
<dbReference type="InterPro" id="IPR047928">
    <property type="entry name" value="Perm_prefix_1"/>
</dbReference>